<protein>
    <submittedName>
        <fullName evidence="2">Uncharacterized protein</fullName>
    </submittedName>
</protein>
<evidence type="ECO:0000256" key="1">
    <source>
        <dbReference type="SAM" id="MobiDB-lite"/>
    </source>
</evidence>
<dbReference type="AlphaFoldDB" id="A0A6A6QD88"/>
<name>A0A6A6QD88_9PEZI</name>
<feature type="region of interest" description="Disordered" evidence="1">
    <location>
        <begin position="31"/>
        <end position="82"/>
    </location>
</feature>
<proteinExistence type="predicted"/>
<reference evidence="2" key="1">
    <citation type="journal article" date="2020" name="Stud. Mycol.">
        <title>101 Dothideomycetes genomes: a test case for predicting lifestyles and emergence of pathogens.</title>
        <authorList>
            <person name="Haridas S."/>
            <person name="Albert R."/>
            <person name="Binder M."/>
            <person name="Bloem J."/>
            <person name="Labutti K."/>
            <person name="Salamov A."/>
            <person name="Andreopoulos B."/>
            <person name="Baker S."/>
            <person name="Barry K."/>
            <person name="Bills G."/>
            <person name="Bluhm B."/>
            <person name="Cannon C."/>
            <person name="Castanera R."/>
            <person name="Culley D."/>
            <person name="Daum C."/>
            <person name="Ezra D."/>
            <person name="Gonzalez J."/>
            <person name="Henrissat B."/>
            <person name="Kuo A."/>
            <person name="Liang C."/>
            <person name="Lipzen A."/>
            <person name="Lutzoni F."/>
            <person name="Magnuson J."/>
            <person name="Mondo S."/>
            <person name="Nolan M."/>
            <person name="Ohm R."/>
            <person name="Pangilinan J."/>
            <person name="Park H.-J."/>
            <person name="Ramirez L."/>
            <person name="Alfaro M."/>
            <person name="Sun H."/>
            <person name="Tritt A."/>
            <person name="Yoshinaga Y."/>
            <person name="Zwiers L.-H."/>
            <person name="Turgeon B."/>
            <person name="Goodwin S."/>
            <person name="Spatafora J."/>
            <person name="Crous P."/>
            <person name="Grigoriev I."/>
        </authorList>
    </citation>
    <scope>NUCLEOTIDE SEQUENCE</scope>
    <source>
        <strain evidence="2">CBS 269.34</strain>
    </source>
</reference>
<organism evidence="2 3">
    <name type="scientific">Lophium mytilinum</name>
    <dbReference type="NCBI Taxonomy" id="390894"/>
    <lineage>
        <taxon>Eukaryota</taxon>
        <taxon>Fungi</taxon>
        <taxon>Dikarya</taxon>
        <taxon>Ascomycota</taxon>
        <taxon>Pezizomycotina</taxon>
        <taxon>Dothideomycetes</taxon>
        <taxon>Pleosporomycetidae</taxon>
        <taxon>Mytilinidiales</taxon>
        <taxon>Mytilinidiaceae</taxon>
        <taxon>Lophium</taxon>
    </lineage>
</organism>
<evidence type="ECO:0000313" key="2">
    <source>
        <dbReference type="EMBL" id="KAF2489960.1"/>
    </source>
</evidence>
<gene>
    <name evidence="2" type="ORF">BU16DRAFT_168231</name>
</gene>
<accession>A0A6A6QD88</accession>
<evidence type="ECO:0000313" key="3">
    <source>
        <dbReference type="Proteomes" id="UP000799750"/>
    </source>
</evidence>
<dbReference type="EMBL" id="MU004198">
    <property type="protein sequence ID" value="KAF2489960.1"/>
    <property type="molecule type" value="Genomic_DNA"/>
</dbReference>
<sequence>MSVPWSADPWDPAYLLTSQYLDPSFSAPFDPASLHEPVPELSMTSYPSGSSEQSSASEFSGYSEASSAPSSTNSSPFLLEPFDPDPNPFSTDMFSIDTFSVDPSLDFSLFDLSLSRARPKEPPVSTIHQTTKPTKRLDLSDRPLKCPVSSCVSSDCLHRRYYYCRLTLIGIPRNRIRKERRPRASRFDPLQKRPYLRALL</sequence>
<feature type="compositionally biased region" description="Low complexity" evidence="1">
    <location>
        <begin position="45"/>
        <end position="75"/>
    </location>
</feature>
<dbReference type="Proteomes" id="UP000799750">
    <property type="component" value="Unassembled WGS sequence"/>
</dbReference>
<keyword evidence="3" id="KW-1185">Reference proteome</keyword>